<dbReference type="OMA" id="NIRECTI"/>
<accession>A0A1Y2F911</accession>
<keyword evidence="3" id="KW-0963">Cytoplasm</keyword>
<dbReference type="InterPro" id="IPR017901">
    <property type="entry name" value="C-CAP_CF_C-like"/>
</dbReference>
<dbReference type="PROSITE" id="PS51329">
    <property type="entry name" value="C_CAP_COFACTOR_C"/>
    <property type="match status" value="1"/>
</dbReference>
<dbReference type="InterPro" id="IPR038397">
    <property type="entry name" value="TBCC_N_sf"/>
</dbReference>
<evidence type="ECO:0000313" key="6">
    <source>
        <dbReference type="Proteomes" id="UP000193685"/>
    </source>
</evidence>
<dbReference type="InterPro" id="IPR016098">
    <property type="entry name" value="CAP/MinC_C"/>
</dbReference>
<evidence type="ECO:0000313" key="5">
    <source>
        <dbReference type="EMBL" id="ORY80353.1"/>
    </source>
</evidence>
<dbReference type="GO" id="GO:0007023">
    <property type="term" value="P:post-chaperonin tubulin folding pathway"/>
    <property type="evidence" value="ECO:0007669"/>
    <property type="project" value="InterPro"/>
</dbReference>
<evidence type="ECO:0000259" key="4">
    <source>
        <dbReference type="PROSITE" id="PS51329"/>
    </source>
</evidence>
<dbReference type="GeneID" id="63787946"/>
<protein>
    <submittedName>
        <fullName evidence="5">Tubulin binding cofactor C-domain-containing protein</fullName>
    </submittedName>
</protein>
<evidence type="ECO:0000256" key="2">
    <source>
        <dbReference type="ARBA" id="ARBA00008848"/>
    </source>
</evidence>
<comment type="subcellular location">
    <subcellularLocation>
        <location evidence="1">Cytoplasm</location>
    </subcellularLocation>
</comment>
<proteinExistence type="inferred from homology"/>
<gene>
    <name evidence="5" type="ORF">BCR37DRAFT_393717</name>
</gene>
<comment type="similarity">
    <text evidence="2">Belongs to the TBCC family.</text>
</comment>
<name>A0A1Y2F911_PROLT</name>
<evidence type="ECO:0000256" key="1">
    <source>
        <dbReference type="ARBA" id="ARBA00004496"/>
    </source>
</evidence>
<keyword evidence="6" id="KW-1185">Reference proteome</keyword>
<organism evidence="5 6">
    <name type="scientific">Protomyces lactucae-debilis</name>
    <dbReference type="NCBI Taxonomy" id="2754530"/>
    <lineage>
        <taxon>Eukaryota</taxon>
        <taxon>Fungi</taxon>
        <taxon>Dikarya</taxon>
        <taxon>Ascomycota</taxon>
        <taxon>Taphrinomycotina</taxon>
        <taxon>Taphrinomycetes</taxon>
        <taxon>Taphrinales</taxon>
        <taxon>Protomycetaceae</taxon>
        <taxon>Protomyces</taxon>
    </lineage>
</organism>
<sequence>MSVAADFHKAFQGFEATTKASLETIATAEQLDVLSNQINAQQRTLNETVHALPAYDVGRYQDKLAEFSQLVAFKKTAIKPKSKFSFKSARKETVAVAQDTEAFAEPLKQVPVADVPGLVALNGLRSQDITCGRYPQLLDASILVLSNIRECTIDLTRPQGPYKSVTCRNVHACTLFNLEASTAIFLESCTSIQLTGTAQQWRIHECSNCTIRYICRTGRPVIEGCTDMGFLNMSDNSETMVDDFSDLSGTRRNWRVL</sequence>
<dbReference type="Gene3D" id="1.20.58.1250">
    <property type="entry name" value="Tubulin Binding Cofactor C, N-terminal domain"/>
    <property type="match status" value="1"/>
</dbReference>
<dbReference type="RefSeq" id="XP_040724241.1">
    <property type="nucleotide sequence ID" value="XM_040871347.1"/>
</dbReference>
<dbReference type="OrthoDB" id="194775at2759"/>
<dbReference type="Proteomes" id="UP000193685">
    <property type="component" value="Unassembled WGS sequence"/>
</dbReference>
<dbReference type="InterPro" id="IPR027684">
    <property type="entry name" value="TBCC"/>
</dbReference>
<dbReference type="PANTHER" id="PTHR15139:SF0">
    <property type="entry name" value="TUBULIN-SPECIFIC CHAPERONE C"/>
    <property type="match status" value="1"/>
</dbReference>
<dbReference type="STRING" id="56484.A0A1Y2F911"/>
<reference evidence="5 6" key="1">
    <citation type="submission" date="2016-07" db="EMBL/GenBank/DDBJ databases">
        <title>Pervasive Adenine N6-methylation of Active Genes in Fungi.</title>
        <authorList>
            <consortium name="DOE Joint Genome Institute"/>
            <person name="Mondo S.J."/>
            <person name="Dannebaum R.O."/>
            <person name="Kuo R.C."/>
            <person name="Labutti K."/>
            <person name="Haridas S."/>
            <person name="Kuo A."/>
            <person name="Salamov A."/>
            <person name="Ahrendt S.R."/>
            <person name="Lipzen A."/>
            <person name="Sullivan W."/>
            <person name="Andreopoulos W.B."/>
            <person name="Clum A."/>
            <person name="Lindquist E."/>
            <person name="Daum C."/>
            <person name="Ramamoorthy G.K."/>
            <person name="Gryganskyi A."/>
            <person name="Culley D."/>
            <person name="Magnuson J.K."/>
            <person name="James T.Y."/>
            <person name="O'Malley M.A."/>
            <person name="Stajich J.E."/>
            <person name="Spatafora J.W."/>
            <person name="Visel A."/>
            <person name="Grigoriev I.V."/>
        </authorList>
    </citation>
    <scope>NUCLEOTIDE SEQUENCE [LARGE SCALE GENOMIC DNA]</scope>
    <source>
        <strain evidence="5 6">12-1054</strain>
    </source>
</reference>
<dbReference type="Gene3D" id="2.160.20.70">
    <property type="match status" value="1"/>
</dbReference>
<dbReference type="AlphaFoldDB" id="A0A1Y2F911"/>
<dbReference type="GO" id="GO:0005737">
    <property type="term" value="C:cytoplasm"/>
    <property type="evidence" value="ECO:0007669"/>
    <property type="project" value="UniProtKB-SubCell"/>
</dbReference>
<comment type="caution">
    <text evidence="5">The sequence shown here is derived from an EMBL/GenBank/DDBJ whole genome shotgun (WGS) entry which is preliminary data.</text>
</comment>
<dbReference type="EMBL" id="MCFI01000013">
    <property type="protein sequence ID" value="ORY80353.1"/>
    <property type="molecule type" value="Genomic_DNA"/>
</dbReference>
<dbReference type="InterPro" id="IPR012945">
    <property type="entry name" value="Tubulin-bd_cofactor_C_dom"/>
</dbReference>
<feature type="domain" description="C-CAP/cofactor C-like" evidence="4">
    <location>
        <begin position="116"/>
        <end position="254"/>
    </location>
</feature>
<dbReference type="PANTHER" id="PTHR15139">
    <property type="entry name" value="TUBULIN FOLDING COFACTOR C"/>
    <property type="match status" value="1"/>
</dbReference>
<dbReference type="GO" id="GO:0007021">
    <property type="term" value="P:tubulin complex assembly"/>
    <property type="evidence" value="ECO:0007669"/>
    <property type="project" value="TreeGrafter"/>
</dbReference>
<dbReference type="Pfam" id="PF07986">
    <property type="entry name" value="TBCC"/>
    <property type="match status" value="1"/>
</dbReference>
<evidence type="ECO:0000256" key="3">
    <source>
        <dbReference type="ARBA" id="ARBA00022490"/>
    </source>
</evidence>